<proteinExistence type="predicted"/>
<protein>
    <submittedName>
        <fullName evidence="2">Uncharacterized protein</fullName>
    </submittedName>
</protein>
<dbReference type="OrthoDB" id="7583287at2"/>
<keyword evidence="1" id="KW-0732">Signal</keyword>
<evidence type="ECO:0000313" key="2">
    <source>
        <dbReference type="EMBL" id="TWB22593.1"/>
    </source>
</evidence>
<gene>
    <name evidence="2" type="ORF">FBZ89_103216</name>
</gene>
<reference evidence="2 3" key="1">
    <citation type="submission" date="2019-06" db="EMBL/GenBank/DDBJ databases">
        <title>Genomic Encyclopedia of Type Strains, Phase IV (KMG-V): Genome sequencing to study the core and pangenomes of soil and plant-associated prokaryotes.</title>
        <authorList>
            <person name="Whitman W."/>
        </authorList>
    </citation>
    <scope>NUCLEOTIDE SEQUENCE [LARGE SCALE GENOMIC DNA]</scope>
    <source>
        <strain evidence="2 3">BR 11880</strain>
    </source>
</reference>
<dbReference type="EMBL" id="VITN01000003">
    <property type="protein sequence ID" value="TWB22593.1"/>
    <property type="molecule type" value="Genomic_DNA"/>
</dbReference>
<organism evidence="2 3">
    <name type="scientific">Nitrospirillum amazonense</name>
    <dbReference type="NCBI Taxonomy" id="28077"/>
    <lineage>
        <taxon>Bacteria</taxon>
        <taxon>Pseudomonadati</taxon>
        <taxon>Pseudomonadota</taxon>
        <taxon>Alphaproteobacteria</taxon>
        <taxon>Rhodospirillales</taxon>
        <taxon>Azospirillaceae</taxon>
        <taxon>Nitrospirillum</taxon>
    </lineage>
</organism>
<dbReference type="RefSeq" id="WP_145749172.1">
    <property type="nucleotide sequence ID" value="NZ_VITN01000003.1"/>
</dbReference>
<name>A0A560FLU2_9PROT</name>
<evidence type="ECO:0000313" key="3">
    <source>
        <dbReference type="Proteomes" id="UP000319859"/>
    </source>
</evidence>
<feature type="chain" id="PRO_5021896523" evidence="1">
    <location>
        <begin position="22"/>
        <end position="116"/>
    </location>
</feature>
<accession>A0A560FLU2</accession>
<dbReference type="InterPro" id="IPR049973">
    <property type="entry name" value="STY0301-like"/>
</dbReference>
<comment type="caution">
    <text evidence="2">The sequence shown here is derived from an EMBL/GenBank/DDBJ whole genome shotgun (WGS) entry which is preliminary data.</text>
</comment>
<feature type="signal peptide" evidence="1">
    <location>
        <begin position="1"/>
        <end position="21"/>
    </location>
</feature>
<evidence type="ECO:0000256" key="1">
    <source>
        <dbReference type="SAM" id="SignalP"/>
    </source>
</evidence>
<dbReference type="AlphaFoldDB" id="A0A560FLU2"/>
<dbReference type="NCBIfam" id="NF042415">
    <property type="entry name" value="STY0301_fam"/>
    <property type="match status" value="1"/>
</dbReference>
<sequence>MARLSLLTLLVGLMSAGSALATTPSVCPVRGNDPVKYISVYNGKPEDLVNLAPDDETDKNPKQDKFTLDYIYKGGRVATIRCKYESGAITDVELKDPVKQCTASRGKTGEVTIRCH</sequence>
<dbReference type="Proteomes" id="UP000319859">
    <property type="component" value="Unassembled WGS sequence"/>
</dbReference>